<gene>
    <name evidence="1" type="ORF">A3Q56_07829</name>
</gene>
<dbReference type="Proteomes" id="UP000078046">
    <property type="component" value="Unassembled WGS sequence"/>
</dbReference>
<proteinExistence type="predicted"/>
<dbReference type="EMBL" id="LWCA01001817">
    <property type="protein sequence ID" value="OAF64463.1"/>
    <property type="molecule type" value="Genomic_DNA"/>
</dbReference>
<accession>A0A177ASW4</accession>
<dbReference type="AlphaFoldDB" id="A0A177ASW4"/>
<reference evidence="1 2" key="1">
    <citation type="submission" date="2016-04" db="EMBL/GenBank/DDBJ databases">
        <title>The genome of Intoshia linei affirms orthonectids as highly simplified spiralians.</title>
        <authorList>
            <person name="Mikhailov K.V."/>
            <person name="Slusarev G.S."/>
            <person name="Nikitin M.A."/>
            <person name="Logacheva M.D."/>
            <person name="Penin A."/>
            <person name="Aleoshin V."/>
            <person name="Panchin Y.V."/>
        </authorList>
    </citation>
    <scope>NUCLEOTIDE SEQUENCE [LARGE SCALE GENOMIC DNA]</scope>
    <source>
        <strain evidence="1">Intl2013</strain>
        <tissue evidence="1">Whole animal</tissue>
    </source>
</reference>
<organism evidence="1 2">
    <name type="scientific">Intoshia linei</name>
    <dbReference type="NCBI Taxonomy" id="1819745"/>
    <lineage>
        <taxon>Eukaryota</taxon>
        <taxon>Metazoa</taxon>
        <taxon>Spiralia</taxon>
        <taxon>Lophotrochozoa</taxon>
        <taxon>Mesozoa</taxon>
        <taxon>Orthonectida</taxon>
        <taxon>Rhopaluridae</taxon>
        <taxon>Intoshia</taxon>
    </lineage>
</organism>
<comment type="caution">
    <text evidence="1">The sequence shown here is derived from an EMBL/GenBank/DDBJ whole genome shotgun (WGS) entry which is preliminary data.</text>
</comment>
<protein>
    <submittedName>
        <fullName evidence="1">Uncharacterized protein</fullName>
    </submittedName>
</protein>
<sequence>MDRMRCNNFTHIREIVIIVFKTYTDYFLVNIDMPQESSLMVTYNSVPLLICEYNENWDRLNSLRNYNYENLNFISPYEIKRRKVKYSNSNSIRFLFDRPDRHRNSLIVTYISLFLSYSDLSISDFIRLVDLSIIPYNFIYWEFNSYCRVNDRPVASTLNFCSTNIFATFRNDFVKLYHLFKFTSFTYNFNVFIEKYVFKIFSLLQFPYDLTHQIKQFYLDNFELCLDLYLETYEIKIIVCIIIIVWTFIIDCNLNFQNVTSKYCFDGLHEQFIFDLFQHDNCPTVFQLKQKKVDLATLRKVYSSQLEGKLILKRTFSMYNKKFNQNLKLRSKLPPNVKKFFWTFQDENFQIVKKFLKNQNVYFERLIMMLAYFSNVQFHEIHLTLNNFIHTTEKI</sequence>
<evidence type="ECO:0000313" key="2">
    <source>
        <dbReference type="Proteomes" id="UP000078046"/>
    </source>
</evidence>
<evidence type="ECO:0000313" key="1">
    <source>
        <dbReference type="EMBL" id="OAF64463.1"/>
    </source>
</evidence>
<name>A0A177ASW4_9BILA</name>
<keyword evidence="2" id="KW-1185">Reference proteome</keyword>